<gene>
    <name evidence="2" type="ORF">NPIL_273621</name>
</gene>
<feature type="compositionally biased region" description="Basic and acidic residues" evidence="1">
    <location>
        <begin position="13"/>
        <end position="26"/>
    </location>
</feature>
<comment type="caution">
    <text evidence="2">The sequence shown here is derived from an EMBL/GenBank/DDBJ whole genome shotgun (WGS) entry which is preliminary data.</text>
</comment>
<dbReference type="EMBL" id="BMAW01079092">
    <property type="protein sequence ID" value="GFU13961.1"/>
    <property type="molecule type" value="Genomic_DNA"/>
</dbReference>
<dbReference type="AlphaFoldDB" id="A0A8X6UIN6"/>
<proteinExistence type="predicted"/>
<protein>
    <submittedName>
        <fullName evidence="2">Uncharacterized protein</fullName>
    </submittedName>
</protein>
<accession>A0A8X6UIN6</accession>
<feature type="region of interest" description="Disordered" evidence="1">
    <location>
        <begin position="1"/>
        <end position="27"/>
    </location>
</feature>
<keyword evidence="3" id="KW-1185">Reference proteome</keyword>
<evidence type="ECO:0000313" key="3">
    <source>
        <dbReference type="Proteomes" id="UP000887013"/>
    </source>
</evidence>
<name>A0A8X6UIN6_NEPPI</name>
<reference evidence="2" key="1">
    <citation type="submission" date="2020-08" db="EMBL/GenBank/DDBJ databases">
        <title>Multicomponent nature underlies the extraordinary mechanical properties of spider dragline silk.</title>
        <authorList>
            <person name="Kono N."/>
            <person name="Nakamura H."/>
            <person name="Mori M."/>
            <person name="Yoshida Y."/>
            <person name="Ohtoshi R."/>
            <person name="Malay A.D."/>
            <person name="Moran D.A.P."/>
            <person name="Tomita M."/>
            <person name="Numata K."/>
            <person name="Arakawa K."/>
        </authorList>
    </citation>
    <scope>NUCLEOTIDE SEQUENCE</scope>
</reference>
<organism evidence="2 3">
    <name type="scientific">Nephila pilipes</name>
    <name type="common">Giant wood spider</name>
    <name type="synonym">Nephila maculata</name>
    <dbReference type="NCBI Taxonomy" id="299642"/>
    <lineage>
        <taxon>Eukaryota</taxon>
        <taxon>Metazoa</taxon>
        <taxon>Ecdysozoa</taxon>
        <taxon>Arthropoda</taxon>
        <taxon>Chelicerata</taxon>
        <taxon>Arachnida</taxon>
        <taxon>Araneae</taxon>
        <taxon>Araneomorphae</taxon>
        <taxon>Entelegynae</taxon>
        <taxon>Araneoidea</taxon>
        <taxon>Nephilidae</taxon>
        <taxon>Nephila</taxon>
    </lineage>
</organism>
<sequence length="241" mass="26895">MVFSEAPGRRKNREQALPRGLTEEGGGRLSVSTFTESLFSQIAVAGIRMTRLGQEGKEELLCRLFWMPQESSDGTNPARSSIGPTLSRRLPIFNTSNASSDIPWVGKHPLRTTSTGWEKRTPSARKQNSFSRRFAALLQRKIKTAIVFNISDYTPSSQTGKLKWDDITIHFDETQNQTLNILARNLTRTAELSSGSSAVEAITMYWLASFRVEPTARAPGYALNAILHIPLQRKRRGALLC</sequence>
<dbReference type="Proteomes" id="UP000887013">
    <property type="component" value="Unassembled WGS sequence"/>
</dbReference>
<evidence type="ECO:0000256" key="1">
    <source>
        <dbReference type="SAM" id="MobiDB-lite"/>
    </source>
</evidence>
<evidence type="ECO:0000313" key="2">
    <source>
        <dbReference type="EMBL" id="GFU13961.1"/>
    </source>
</evidence>